<keyword evidence="1" id="KW-0472">Membrane</keyword>
<keyword evidence="1" id="KW-1133">Transmembrane helix</keyword>
<proteinExistence type="predicted"/>
<accession>A0A9X0RD28</accession>
<comment type="caution">
    <text evidence="2">The sequence shown here is derived from an EMBL/GenBank/DDBJ whole genome shotgun (WGS) entry which is preliminary data.</text>
</comment>
<dbReference type="Proteomes" id="UP000615796">
    <property type="component" value="Unassembled WGS sequence"/>
</dbReference>
<keyword evidence="3" id="KW-1185">Reference proteome</keyword>
<evidence type="ECO:0000313" key="3">
    <source>
        <dbReference type="Proteomes" id="UP000615796"/>
    </source>
</evidence>
<gene>
    <name evidence="2" type="ORF">H8Q88_19310</name>
</gene>
<evidence type="ECO:0000313" key="2">
    <source>
        <dbReference type="EMBL" id="MBC5853028.1"/>
    </source>
</evidence>
<feature type="transmembrane region" description="Helical" evidence="1">
    <location>
        <begin position="157"/>
        <end position="178"/>
    </location>
</feature>
<feature type="transmembrane region" description="Helical" evidence="1">
    <location>
        <begin position="93"/>
        <end position="113"/>
    </location>
</feature>
<feature type="transmembrane region" description="Helical" evidence="1">
    <location>
        <begin position="46"/>
        <end position="66"/>
    </location>
</feature>
<name>A0A9X0RD28_VIBME</name>
<evidence type="ECO:0000256" key="1">
    <source>
        <dbReference type="SAM" id="Phobius"/>
    </source>
</evidence>
<dbReference type="EMBL" id="JACRUP010000023">
    <property type="protein sequence ID" value="MBC5853028.1"/>
    <property type="molecule type" value="Genomic_DNA"/>
</dbReference>
<keyword evidence="1" id="KW-0812">Transmembrane</keyword>
<reference evidence="2" key="1">
    <citation type="submission" date="2020-08" db="EMBL/GenBank/DDBJ databases">
        <title>Genome Sequencing and Pan-Genome Analysis of Migratory bird Vibrio Strains, Inner Mongolia.</title>
        <authorList>
            <person name="Zheng L."/>
        </authorList>
    </citation>
    <scope>NUCLEOTIDE SEQUENCE</scope>
    <source>
        <strain evidence="2">M13F</strain>
    </source>
</reference>
<protein>
    <submittedName>
        <fullName evidence="2">Uncharacterized protein</fullName>
    </submittedName>
</protein>
<dbReference type="RefSeq" id="WP_187027175.1">
    <property type="nucleotide sequence ID" value="NZ_JACRUP010000023.1"/>
</dbReference>
<organism evidence="2 3">
    <name type="scientific">Vibrio metschnikovii</name>
    <dbReference type="NCBI Taxonomy" id="28172"/>
    <lineage>
        <taxon>Bacteria</taxon>
        <taxon>Pseudomonadati</taxon>
        <taxon>Pseudomonadota</taxon>
        <taxon>Gammaproteobacteria</taxon>
        <taxon>Vibrionales</taxon>
        <taxon>Vibrionaceae</taxon>
        <taxon>Vibrio</taxon>
    </lineage>
</organism>
<dbReference type="AlphaFoldDB" id="A0A9X0RD28"/>
<sequence>MSDTFIINKNTTVDDAKGMKARLDKSSSKKQFLLNKHSAISHRAKLALLSFLFVIALIVEGFVLFFDKSIAIQTDLALKIDDQFTIHEISSGYYTHLILLIAVASFSYVFLYFDNRSFSKYKKEYLELDSRLKEIIENSENPFNDEIIYRIEDLEEVSVFFCQFIAMLTAMSLFVSALKFNHYDDYLKEVKGFGELYSIHYNRSFLSDGFTLFEEKDSEIIKTEIPSGVPVKIMQISESEKGRFEYYYRTHNNRILSKEKRSAEYYLTVYLPKEMNIEGSKML</sequence>